<evidence type="ECO:0000256" key="1">
    <source>
        <dbReference type="ARBA" id="ARBA00004479"/>
    </source>
</evidence>
<dbReference type="Pfam" id="PF01562">
    <property type="entry name" value="Pep_M12B_propep"/>
    <property type="match status" value="1"/>
</dbReference>
<evidence type="ECO:0000313" key="17">
    <source>
        <dbReference type="EMBL" id="KAH0620693.1"/>
    </source>
</evidence>
<dbReference type="Gene3D" id="3.40.390.10">
    <property type="entry name" value="Collagenase (Catalytic Domain)"/>
    <property type="match status" value="1"/>
</dbReference>
<dbReference type="InterPro" id="IPR018358">
    <property type="entry name" value="Disintegrin_CS"/>
</dbReference>
<feature type="disulfide bond" evidence="10">
    <location>
        <begin position="474"/>
        <end position="494"/>
    </location>
</feature>
<keyword evidence="7 13" id="KW-0472">Membrane</keyword>
<evidence type="ECO:0000256" key="5">
    <source>
        <dbReference type="ARBA" id="ARBA00022692"/>
    </source>
</evidence>
<accession>A0ABQ7SUD4</accession>
<dbReference type="PROSITE" id="PS50215">
    <property type="entry name" value="ADAM_MEPRO"/>
    <property type="match status" value="1"/>
</dbReference>
<evidence type="ECO:0000256" key="8">
    <source>
        <dbReference type="ARBA" id="ARBA00023157"/>
    </source>
</evidence>
<evidence type="ECO:0000313" key="18">
    <source>
        <dbReference type="Proteomes" id="UP000826234"/>
    </source>
</evidence>
<dbReference type="SMART" id="SM00608">
    <property type="entry name" value="ACR"/>
    <property type="match status" value="1"/>
</dbReference>
<evidence type="ECO:0000256" key="4">
    <source>
        <dbReference type="ARBA" id="ARBA00022656"/>
    </source>
</evidence>
<dbReference type="InterPro" id="IPR001590">
    <property type="entry name" value="Peptidase_M12B"/>
</dbReference>
<dbReference type="InterPro" id="IPR000742">
    <property type="entry name" value="EGF"/>
</dbReference>
<comment type="caution">
    <text evidence="11">Lacks conserved residue(s) required for the propagation of feature annotation.</text>
</comment>
<dbReference type="CDD" id="cd04269">
    <property type="entry name" value="ZnMc_adamalysin_II_like"/>
    <property type="match status" value="1"/>
</dbReference>
<dbReference type="PROSITE" id="PS00427">
    <property type="entry name" value="DISINTEGRIN_1"/>
    <property type="match status" value="1"/>
</dbReference>
<organism evidence="17 18">
    <name type="scientific">Phrynosoma platyrhinos</name>
    <name type="common">Desert horned lizard</name>
    <dbReference type="NCBI Taxonomy" id="52577"/>
    <lineage>
        <taxon>Eukaryota</taxon>
        <taxon>Metazoa</taxon>
        <taxon>Chordata</taxon>
        <taxon>Craniata</taxon>
        <taxon>Vertebrata</taxon>
        <taxon>Euteleostomi</taxon>
        <taxon>Lepidosauria</taxon>
        <taxon>Squamata</taxon>
        <taxon>Bifurcata</taxon>
        <taxon>Unidentata</taxon>
        <taxon>Episquamata</taxon>
        <taxon>Toxicofera</taxon>
        <taxon>Iguania</taxon>
        <taxon>Phrynosomatidae</taxon>
        <taxon>Phrynosomatinae</taxon>
        <taxon>Phrynosoma</taxon>
    </lineage>
</organism>
<dbReference type="Proteomes" id="UP000826234">
    <property type="component" value="Unassembled WGS sequence"/>
</dbReference>
<keyword evidence="12" id="KW-0862">Zinc</keyword>
<dbReference type="InterPro" id="IPR002870">
    <property type="entry name" value="Peptidase_M12B_N"/>
</dbReference>
<feature type="binding site" evidence="12">
    <location>
        <position position="363"/>
    </location>
    <ligand>
        <name>Zn(2+)</name>
        <dbReference type="ChEBI" id="CHEBI:29105"/>
        <note>catalytic</note>
    </ligand>
</feature>
<dbReference type="SUPFAM" id="SSF55486">
    <property type="entry name" value="Metalloproteases ('zincins'), catalytic domain"/>
    <property type="match status" value="1"/>
</dbReference>
<dbReference type="SMART" id="SM00050">
    <property type="entry name" value="DISIN"/>
    <property type="match status" value="1"/>
</dbReference>
<evidence type="ECO:0000256" key="12">
    <source>
        <dbReference type="PROSITE-ProRule" id="PRU00276"/>
    </source>
</evidence>
<dbReference type="InterPro" id="IPR006586">
    <property type="entry name" value="ADAM_Cys-rich"/>
</dbReference>
<gene>
    <name evidence="17" type="ORF">JD844_021375</name>
</gene>
<dbReference type="Pfam" id="PF01421">
    <property type="entry name" value="Reprolysin"/>
    <property type="match status" value="1"/>
</dbReference>
<dbReference type="Pfam" id="PF08516">
    <property type="entry name" value="ADAM_CR"/>
    <property type="match status" value="1"/>
</dbReference>
<evidence type="ECO:0008006" key="19">
    <source>
        <dbReference type="Google" id="ProtNLM"/>
    </source>
</evidence>
<evidence type="ECO:0000259" key="16">
    <source>
        <dbReference type="PROSITE" id="PS50215"/>
    </source>
</evidence>
<evidence type="ECO:0000256" key="13">
    <source>
        <dbReference type="SAM" id="Phobius"/>
    </source>
</evidence>
<dbReference type="InterPro" id="IPR036436">
    <property type="entry name" value="Disintegrin_dom_sf"/>
</dbReference>
<feature type="domain" description="Disintegrin" evidence="15">
    <location>
        <begin position="416"/>
        <end position="502"/>
    </location>
</feature>
<keyword evidence="11" id="KW-0245">EGF-like domain</keyword>
<dbReference type="PANTHER" id="PTHR11905">
    <property type="entry name" value="ADAM A DISINTEGRIN AND METALLOPROTEASE DOMAIN"/>
    <property type="match status" value="1"/>
</dbReference>
<keyword evidence="8 11" id="KW-1015">Disulfide bond</keyword>
<dbReference type="PROSITE" id="PS50214">
    <property type="entry name" value="DISINTEGRIN_2"/>
    <property type="match status" value="1"/>
</dbReference>
<comment type="caution">
    <text evidence="17">The sequence shown here is derived from an EMBL/GenBank/DDBJ whole genome shotgun (WGS) entry which is preliminary data.</text>
</comment>
<keyword evidence="18" id="KW-1185">Reference proteome</keyword>
<evidence type="ECO:0000256" key="10">
    <source>
        <dbReference type="PROSITE-ProRule" id="PRU00068"/>
    </source>
</evidence>
<dbReference type="PROSITE" id="PS50026">
    <property type="entry name" value="EGF_3"/>
    <property type="match status" value="1"/>
</dbReference>
<feature type="binding site" evidence="12">
    <location>
        <position position="357"/>
    </location>
    <ligand>
        <name>Zn(2+)</name>
        <dbReference type="ChEBI" id="CHEBI:29105"/>
        <note>catalytic</note>
    </ligand>
</feature>
<feature type="transmembrane region" description="Helical" evidence="13">
    <location>
        <begin position="702"/>
        <end position="725"/>
    </location>
</feature>
<keyword evidence="5 13" id="KW-0812">Transmembrane</keyword>
<evidence type="ECO:0000256" key="3">
    <source>
        <dbReference type="ARBA" id="ARBA00022525"/>
    </source>
</evidence>
<dbReference type="EMBL" id="JAIPUX010003289">
    <property type="protein sequence ID" value="KAH0620693.1"/>
    <property type="molecule type" value="Genomic_DNA"/>
</dbReference>
<proteinExistence type="predicted"/>
<feature type="disulfide bond" evidence="12">
    <location>
        <begin position="370"/>
        <end position="375"/>
    </location>
</feature>
<dbReference type="PROSITE" id="PS01186">
    <property type="entry name" value="EGF_2"/>
    <property type="match status" value="1"/>
</dbReference>
<dbReference type="InterPro" id="IPR024079">
    <property type="entry name" value="MetalloPept_cat_dom_sf"/>
</dbReference>
<keyword evidence="3" id="KW-0964">Secreted</keyword>
<dbReference type="InterPro" id="IPR034027">
    <property type="entry name" value="Reprolysin_adamalysin"/>
</dbReference>
<feature type="binding site" evidence="12">
    <location>
        <position position="353"/>
    </location>
    <ligand>
        <name>Zn(2+)</name>
        <dbReference type="ChEBI" id="CHEBI:29105"/>
        <note>catalytic</note>
    </ligand>
</feature>
<keyword evidence="12" id="KW-0479">Metal-binding</keyword>
<keyword evidence="4" id="KW-0800">Toxin</keyword>
<sequence length="749" mass="84398">MRCQRIYFRGILPLRGKKTTLSTYLVVQTLINLWNEIAGQTLPEGFRYVSYEVTIPRKLTPRYGQEDPQDISYLLQIEGKGHMVHLRQRKGFVSKHFPIFTYNKVGKLLVDYPFIRDDCFYHGFVQGKTSSQVTVSTCSGGLRGMFQFENKTYEIEPVQASASFQHAVYCLEQKEDAVQMRCGLTEEEERRQEILMQQNTEKVVAKRDSGNAWWSHVRYAKVAIVVDYERFVKFGRNETVVILRILDIFHMANSFYDPLSVQLSLVGLEIWSERNLIHISNDMGKTLEAFAVWSRTSLLKRLQNDAAHFFIYKSFGTSLGLAFVGTICYNYWANAVNSYMTNNLLDISVVFAHELGHNLGMRHDQVHCHCGRQACIMHEFHVRTDRFSNCSYGQYFNRRNTNCLLIPPDPEKLYEFSYCGNKVVENGEQCDCGSAAQCASDPCCQSNCMLRLGAICAFGPCCKNCQYVPARSVCRKNSSICDLPEYCRGTSEWCPEDVYVQDGAPCRAGVYCYQGNCTTHDEQENFQDQKQSNSKKEEKNHCNSFSASHGGDRFGHCGLKHGVYSKCNTSNILCGRLQCDNVDDLPSLVEHSTIIQSYAGSKVCWGLDYHTGMKIPDTGAVEDGTPCGKDMMCIGGECLEVSLLNYDCNFTKCHNRGICNSRKHCHCDHGWAPPDCLNKGYGGSIDSGPASEEGSATIAKTVVGTLFVLSSAMMAFVLGVCYKFLLGHEFRRQSSVIHPAESTVEGNLD</sequence>
<dbReference type="InterPro" id="IPR001762">
    <property type="entry name" value="Disintegrin_dom"/>
</dbReference>
<feature type="domain" description="Peptidase M12B" evidence="16">
    <location>
        <begin position="218"/>
        <end position="408"/>
    </location>
</feature>
<evidence type="ECO:0000259" key="15">
    <source>
        <dbReference type="PROSITE" id="PS50214"/>
    </source>
</evidence>
<dbReference type="SUPFAM" id="SSF57552">
    <property type="entry name" value="Blood coagulation inhibitor (disintegrin)"/>
    <property type="match status" value="1"/>
</dbReference>
<evidence type="ECO:0000256" key="7">
    <source>
        <dbReference type="ARBA" id="ARBA00023136"/>
    </source>
</evidence>
<name>A0ABQ7SUD4_PHRPL</name>
<evidence type="ECO:0000256" key="11">
    <source>
        <dbReference type="PROSITE-ProRule" id="PRU00076"/>
    </source>
</evidence>
<dbReference type="Pfam" id="PF00200">
    <property type="entry name" value="Disintegrin"/>
    <property type="match status" value="1"/>
</dbReference>
<feature type="active site" evidence="12">
    <location>
        <position position="354"/>
    </location>
</feature>
<evidence type="ECO:0000256" key="9">
    <source>
        <dbReference type="ARBA" id="ARBA00023240"/>
    </source>
</evidence>
<protein>
    <recommendedName>
        <fullName evidence="19">Disintegrin and metalloproteinase domain-containing protein 20-like</fullName>
    </recommendedName>
</protein>
<dbReference type="PANTHER" id="PTHR11905:SF251">
    <property type="entry name" value="MEDIATOR COMPLEX SUBUNIT 6"/>
    <property type="match status" value="1"/>
</dbReference>
<evidence type="ECO:0000256" key="6">
    <source>
        <dbReference type="ARBA" id="ARBA00022989"/>
    </source>
</evidence>
<dbReference type="Gene3D" id="4.10.70.10">
    <property type="entry name" value="Disintegrin domain"/>
    <property type="match status" value="1"/>
</dbReference>
<keyword evidence="9" id="KW-1199">Hemostasis impairing toxin</keyword>
<comment type="subcellular location">
    <subcellularLocation>
        <location evidence="1">Membrane</location>
        <topology evidence="1">Single-pass type I membrane protein</topology>
    </subcellularLocation>
    <subcellularLocation>
        <location evidence="2">Secreted</location>
    </subcellularLocation>
</comment>
<feature type="disulfide bond" evidence="11">
    <location>
        <begin position="667"/>
        <end position="676"/>
    </location>
</feature>
<keyword evidence="6 13" id="KW-1133">Transmembrane helix</keyword>
<evidence type="ECO:0000256" key="2">
    <source>
        <dbReference type="ARBA" id="ARBA00004613"/>
    </source>
</evidence>
<evidence type="ECO:0000259" key="14">
    <source>
        <dbReference type="PROSITE" id="PS50026"/>
    </source>
</evidence>
<feature type="domain" description="EGF-like" evidence="14">
    <location>
        <begin position="644"/>
        <end position="677"/>
    </location>
</feature>
<reference evidence="17 18" key="1">
    <citation type="journal article" date="2022" name="Gigascience">
        <title>A chromosome-level genome assembly and annotation of the desert horned lizard, Phrynosoma platyrhinos, provides insight into chromosomal rearrangements among reptiles.</title>
        <authorList>
            <person name="Koochekian N."/>
            <person name="Ascanio A."/>
            <person name="Farleigh K."/>
            <person name="Card D.C."/>
            <person name="Schield D.R."/>
            <person name="Castoe T.A."/>
            <person name="Jezkova T."/>
        </authorList>
    </citation>
    <scope>NUCLEOTIDE SEQUENCE [LARGE SCALE GENOMIC DNA]</scope>
    <source>
        <strain evidence="17">NK-2021</strain>
    </source>
</reference>